<dbReference type="Pfam" id="PF13489">
    <property type="entry name" value="Methyltransf_23"/>
    <property type="match status" value="1"/>
</dbReference>
<proteinExistence type="predicted"/>
<sequence length="306" mass="36420">MKPFREYQYLDGEPMSERDKKETRSKFWNKGKWNNFVAPFLPKDCGEMTLIEMGCNAGLFLKLAEEKGFGQVVGVDADEEAIRRGLAWRDKNGNKYQIIHSHMEKCIDSLPLADYTVLVNSHYYFLINDWLDYMDKLQSKTVFCIIVTAEKRYRRICCASADFTDIRSYFKNWDEVGFIDELPLEGDPSPRRLWGLCFKSRTLERVPIESLIYKNHEQDKFYEELDRGIGYKNTHYYKFLKDYRKWWSEDRLNKWMLEKIAAYENVKKNRLTKPIIINSDKIILDGNHKYAMMKHLGFKSILVRKT</sequence>
<dbReference type="CDD" id="cd02440">
    <property type="entry name" value="AdoMet_MTases"/>
    <property type="match status" value="1"/>
</dbReference>
<evidence type="ECO:0000313" key="1">
    <source>
        <dbReference type="EMBL" id="KKR28421.1"/>
    </source>
</evidence>
<dbReference type="SUPFAM" id="SSF53335">
    <property type="entry name" value="S-adenosyl-L-methionine-dependent methyltransferases"/>
    <property type="match status" value="1"/>
</dbReference>
<comment type="caution">
    <text evidence="1">The sequence shown here is derived from an EMBL/GenBank/DDBJ whole genome shotgun (WGS) entry which is preliminary data.</text>
</comment>
<dbReference type="AlphaFoldDB" id="A0A0G0PTK0"/>
<accession>A0A0G0PTK0</accession>
<name>A0A0G0PTK0_9BACT</name>
<dbReference type="EMBL" id="LBXL01000050">
    <property type="protein sequence ID" value="KKR28421.1"/>
    <property type="molecule type" value="Genomic_DNA"/>
</dbReference>
<evidence type="ECO:0000313" key="2">
    <source>
        <dbReference type="Proteomes" id="UP000034793"/>
    </source>
</evidence>
<gene>
    <name evidence="1" type="ORF">UT61_C0050G0005</name>
</gene>
<evidence type="ECO:0008006" key="3">
    <source>
        <dbReference type="Google" id="ProtNLM"/>
    </source>
</evidence>
<dbReference type="Gene3D" id="3.40.50.150">
    <property type="entry name" value="Vaccinia Virus protein VP39"/>
    <property type="match status" value="1"/>
</dbReference>
<dbReference type="Proteomes" id="UP000034793">
    <property type="component" value="Unassembled WGS sequence"/>
</dbReference>
<organism evidence="1 2">
    <name type="scientific">Candidatus Woesebacteria bacterium GW2011_GWA1_39_8</name>
    <dbReference type="NCBI Taxonomy" id="1618552"/>
    <lineage>
        <taxon>Bacteria</taxon>
        <taxon>Candidatus Woeseibacteriota</taxon>
    </lineage>
</organism>
<protein>
    <recommendedName>
        <fullName evidence="3">Methyltransferase domain-containing protein</fullName>
    </recommendedName>
</protein>
<dbReference type="InterPro" id="IPR029063">
    <property type="entry name" value="SAM-dependent_MTases_sf"/>
</dbReference>
<reference evidence="1 2" key="1">
    <citation type="journal article" date="2015" name="Nature">
        <title>rRNA introns, odd ribosomes, and small enigmatic genomes across a large radiation of phyla.</title>
        <authorList>
            <person name="Brown C.T."/>
            <person name="Hug L.A."/>
            <person name="Thomas B.C."/>
            <person name="Sharon I."/>
            <person name="Castelle C.J."/>
            <person name="Singh A."/>
            <person name="Wilkins M.J."/>
            <person name="Williams K.H."/>
            <person name="Banfield J.F."/>
        </authorList>
    </citation>
    <scope>NUCLEOTIDE SEQUENCE [LARGE SCALE GENOMIC DNA]</scope>
</reference>